<protein>
    <submittedName>
        <fullName evidence="1">Uncharacterized protein</fullName>
    </submittedName>
</protein>
<dbReference type="EMBL" id="LR796150">
    <property type="protein sequence ID" value="CAB4121529.1"/>
    <property type="molecule type" value="Genomic_DNA"/>
</dbReference>
<reference evidence="1" key="1">
    <citation type="submission" date="2020-04" db="EMBL/GenBank/DDBJ databases">
        <authorList>
            <person name="Chiriac C."/>
            <person name="Salcher M."/>
            <person name="Ghai R."/>
            <person name="Kavagutti S V."/>
        </authorList>
    </citation>
    <scope>NUCLEOTIDE SEQUENCE</scope>
</reference>
<evidence type="ECO:0000313" key="1">
    <source>
        <dbReference type="EMBL" id="CAB4121529.1"/>
    </source>
</evidence>
<gene>
    <name evidence="1" type="ORF">UFOVP15_20</name>
</gene>
<name>A0A6J5KMS7_9CAUD</name>
<proteinExistence type="predicted"/>
<accession>A0A6J5KMS7</accession>
<organism evidence="1">
    <name type="scientific">uncultured Caudovirales phage</name>
    <dbReference type="NCBI Taxonomy" id="2100421"/>
    <lineage>
        <taxon>Viruses</taxon>
        <taxon>Duplodnaviria</taxon>
        <taxon>Heunggongvirae</taxon>
        <taxon>Uroviricota</taxon>
        <taxon>Caudoviricetes</taxon>
        <taxon>Peduoviridae</taxon>
        <taxon>Maltschvirus</taxon>
        <taxon>Maltschvirus maltsch</taxon>
    </lineage>
</organism>
<sequence>MIFNGHTHETLAMLDDVTMLQIQTMYADGMVGNQSVINLLGTLVNGLFNYIRPANSPTYKLANIIGSAYDYIYPPLPPEAQQEAVSNTLLAFMTQAPGFEEKRFKHG</sequence>